<proteinExistence type="predicted"/>
<gene>
    <name evidence="2" type="ORF">ACGRH2_20165</name>
</gene>
<organism evidence="2 3">
    <name type="scientific">Vibrio barjaei</name>
    <dbReference type="NCBI Taxonomy" id="1676683"/>
    <lineage>
        <taxon>Bacteria</taxon>
        <taxon>Pseudomonadati</taxon>
        <taxon>Pseudomonadota</taxon>
        <taxon>Gammaproteobacteria</taxon>
        <taxon>Vibrionales</taxon>
        <taxon>Vibrionaceae</taxon>
        <taxon>Vibrio</taxon>
    </lineage>
</organism>
<evidence type="ECO:0000256" key="1">
    <source>
        <dbReference type="SAM" id="SignalP"/>
    </source>
</evidence>
<feature type="chain" id="PRO_5046127285" evidence="1">
    <location>
        <begin position="18"/>
        <end position="48"/>
    </location>
</feature>
<name>A0ABW7IM66_9VIBR</name>
<accession>A0ABW7IM66</accession>
<reference evidence="2 3" key="1">
    <citation type="submission" date="2024-10" db="EMBL/GenBank/DDBJ databases">
        <authorList>
            <person name="Yibar A."/>
            <person name="Saticioglu I.B."/>
            <person name="Duman M."/>
            <person name="Ajmi N."/>
            <person name="Gurler F."/>
            <person name="Ay H."/>
            <person name="Onuk E."/>
            <person name="Guler S."/>
            <person name="Romalde J.L."/>
        </authorList>
    </citation>
    <scope>NUCLEOTIDE SEQUENCE [LARGE SCALE GENOMIC DNA]</scope>
    <source>
        <strain evidence="2 3">1-TCBS-B</strain>
    </source>
</reference>
<comment type="caution">
    <text evidence="2">The sequence shown here is derived from an EMBL/GenBank/DDBJ whole genome shotgun (WGS) entry which is preliminary data.</text>
</comment>
<feature type="signal peptide" evidence="1">
    <location>
        <begin position="1"/>
        <end position="17"/>
    </location>
</feature>
<dbReference type="RefSeq" id="WP_167360919.1">
    <property type="nucleotide sequence ID" value="NZ_JAPQMW010000025.1"/>
</dbReference>
<dbReference type="EMBL" id="JBIHSF010000011">
    <property type="protein sequence ID" value="MFH0262706.1"/>
    <property type="molecule type" value="Genomic_DNA"/>
</dbReference>
<evidence type="ECO:0000313" key="3">
    <source>
        <dbReference type="Proteomes" id="UP001607125"/>
    </source>
</evidence>
<protein>
    <submittedName>
        <fullName evidence="2">Uncharacterized protein</fullName>
    </submittedName>
</protein>
<evidence type="ECO:0000313" key="2">
    <source>
        <dbReference type="EMBL" id="MFH0262706.1"/>
    </source>
</evidence>
<sequence>MKRYATLVAMLASIANAELATFESGQVLKADDLNKIVEALSQNRILIA</sequence>
<keyword evidence="3" id="KW-1185">Reference proteome</keyword>
<keyword evidence="1" id="KW-0732">Signal</keyword>
<dbReference type="Proteomes" id="UP001607125">
    <property type="component" value="Unassembled WGS sequence"/>
</dbReference>